<dbReference type="AlphaFoldDB" id="A0A5C5WR11"/>
<accession>A0A5C5WR11</accession>
<reference evidence="6 7" key="1">
    <citation type="submission" date="2019-02" db="EMBL/GenBank/DDBJ databases">
        <title>Deep-cultivation of Planctomycetes and their phenomic and genomic characterization uncovers novel biology.</title>
        <authorList>
            <person name="Wiegand S."/>
            <person name="Jogler M."/>
            <person name="Boedeker C."/>
            <person name="Pinto D."/>
            <person name="Vollmers J."/>
            <person name="Rivas-Marin E."/>
            <person name="Kohn T."/>
            <person name="Peeters S.H."/>
            <person name="Heuer A."/>
            <person name="Rast P."/>
            <person name="Oberbeckmann S."/>
            <person name="Bunk B."/>
            <person name="Jeske O."/>
            <person name="Meyerdierks A."/>
            <person name="Storesund J.E."/>
            <person name="Kallscheuer N."/>
            <person name="Luecker S."/>
            <person name="Lage O.M."/>
            <person name="Pohl T."/>
            <person name="Merkel B.J."/>
            <person name="Hornburger P."/>
            <person name="Mueller R.-W."/>
            <person name="Bruemmer F."/>
            <person name="Labrenz M."/>
            <person name="Spormann A.M."/>
            <person name="Op Den Camp H."/>
            <person name="Overmann J."/>
            <person name="Amann R."/>
            <person name="Jetten M.S.M."/>
            <person name="Mascher T."/>
            <person name="Medema M.H."/>
            <person name="Devos D.P."/>
            <person name="Kaster A.-K."/>
            <person name="Ovreas L."/>
            <person name="Rohde M."/>
            <person name="Galperin M.Y."/>
            <person name="Jogler C."/>
        </authorList>
    </citation>
    <scope>NUCLEOTIDE SEQUENCE [LARGE SCALE GENOMIC DNA]</scope>
    <source>
        <strain evidence="6 7">Pla22</strain>
    </source>
</reference>
<dbReference type="Proteomes" id="UP000316598">
    <property type="component" value="Unassembled WGS sequence"/>
</dbReference>
<dbReference type="GO" id="GO:0003677">
    <property type="term" value="F:DNA binding"/>
    <property type="evidence" value="ECO:0007669"/>
    <property type="project" value="UniProtKB-KW"/>
</dbReference>
<keyword evidence="3" id="KW-0238">DNA-binding</keyword>
<evidence type="ECO:0000256" key="4">
    <source>
        <dbReference type="ARBA" id="ARBA00023163"/>
    </source>
</evidence>
<keyword evidence="1" id="KW-0805">Transcription regulation</keyword>
<evidence type="ECO:0000256" key="1">
    <source>
        <dbReference type="ARBA" id="ARBA00023015"/>
    </source>
</evidence>
<dbReference type="OrthoDB" id="258393at2"/>
<name>A0A5C5WR11_9BACT</name>
<keyword evidence="2" id="KW-0731">Sigma factor</keyword>
<dbReference type="Pfam" id="PF04542">
    <property type="entry name" value="Sigma70_r2"/>
    <property type="match status" value="1"/>
</dbReference>
<gene>
    <name evidence="6" type="ORF">Pla22_06150</name>
</gene>
<dbReference type="NCBIfam" id="TIGR02937">
    <property type="entry name" value="sigma70-ECF"/>
    <property type="match status" value="1"/>
</dbReference>
<keyword evidence="4" id="KW-0804">Transcription</keyword>
<dbReference type="GO" id="GO:0006352">
    <property type="term" value="P:DNA-templated transcription initiation"/>
    <property type="evidence" value="ECO:0007669"/>
    <property type="project" value="InterPro"/>
</dbReference>
<evidence type="ECO:0000313" key="6">
    <source>
        <dbReference type="EMBL" id="TWT52987.1"/>
    </source>
</evidence>
<dbReference type="GO" id="GO:0016987">
    <property type="term" value="F:sigma factor activity"/>
    <property type="evidence" value="ECO:0007669"/>
    <property type="project" value="UniProtKB-KW"/>
</dbReference>
<dbReference type="PANTHER" id="PTHR43133:SF8">
    <property type="entry name" value="RNA POLYMERASE SIGMA FACTOR HI_1459-RELATED"/>
    <property type="match status" value="1"/>
</dbReference>
<dbReference type="InterPro" id="IPR014284">
    <property type="entry name" value="RNA_pol_sigma-70_dom"/>
</dbReference>
<dbReference type="InterPro" id="IPR013325">
    <property type="entry name" value="RNA_pol_sigma_r2"/>
</dbReference>
<dbReference type="InterPro" id="IPR039425">
    <property type="entry name" value="RNA_pol_sigma-70-like"/>
</dbReference>
<comment type="caution">
    <text evidence="6">The sequence shown here is derived from an EMBL/GenBank/DDBJ whole genome shotgun (WGS) entry which is preliminary data.</text>
</comment>
<dbReference type="InterPro" id="IPR007627">
    <property type="entry name" value="RNA_pol_sigma70_r2"/>
</dbReference>
<evidence type="ECO:0000259" key="5">
    <source>
        <dbReference type="Pfam" id="PF04542"/>
    </source>
</evidence>
<dbReference type="SUPFAM" id="SSF88946">
    <property type="entry name" value="Sigma2 domain of RNA polymerase sigma factors"/>
    <property type="match status" value="1"/>
</dbReference>
<keyword evidence="7" id="KW-1185">Reference proteome</keyword>
<evidence type="ECO:0000256" key="3">
    <source>
        <dbReference type="ARBA" id="ARBA00023125"/>
    </source>
</evidence>
<protein>
    <submittedName>
        <fullName evidence="6">RNA polymerase sigma factor RpoE</fullName>
    </submittedName>
</protein>
<dbReference type="PANTHER" id="PTHR43133">
    <property type="entry name" value="RNA POLYMERASE ECF-TYPE SIGMA FACTO"/>
    <property type="match status" value="1"/>
</dbReference>
<dbReference type="Gene3D" id="1.10.1740.10">
    <property type="match status" value="1"/>
</dbReference>
<evidence type="ECO:0000256" key="2">
    <source>
        <dbReference type="ARBA" id="ARBA00023082"/>
    </source>
</evidence>
<dbReference type="EMBL" id="SJPI01000001">
    <property type="protein sequence ID" value="TWT52987.1"/>
    <property type="molecule type" value="Genomic_DNA"/>
</dbReference>
<proteinExistence type="predicted"/>
<evidence type="ECO:0000313" key="7">
    <source>
        <dbReference type="Proteomes" id="UP000316598"/>
    </source>
</evidence>
<dbReference type="RefSeq" id="WP_146513277.1">
    <property type="nucleotide sequence ID" value="NZ_SJPI01000001.1"/>
</dbReference>
<feature type="domain" description="RNA polymerase sigma-70 region 2" evidence="5">
    <location>
        <begin position="28"/>
        <end position="96"/>
    </location>
</feature>
<organism evidence="6 7">
    <name type="scientific">Rubripirellula amarantea</name>
    <dbReference type="NCBI Taxonomy" id="2527999"/>
    <lineage>
        <taxon>Bacteria</taxon>
        <taxon>Pseudomonadati</taxon>
        <taxon>Planctomycetota</taxon>
        <taxon>Planctomycetia</taxon>
        <taxon>Pirellulales</taxon>
        <taxon>Pirellulaceae</taxon>
        <taxon>Rubripirellula</taxon>
    </lineage>
</organism>
<sequence length="194" mass="22022">MLNPETRPSLIVRLSESSDQSAWWAFLEIYEPFLIHLVKRQGIPASHVSDVTQQVLVAIAGSVSGWRDDGGEASFRRWVSRVARNVVIKFMSIQRRQTMGQGGTDALLLLNQQIGNVDPTLEHQYQHELIVWAADRVKDEFATTSWQAFWATMIDGREVAKVATDIGVSQGSIYMSRSRILRRIRETIAEVMHE</sequence>